<accession>X1EHD6</accession>
<proteinExistence type="predicted"/>
<evidence type="ECO:0000313" key="2">
    <source>
        <dbReference type="EMBL" id="GAH08058.1"/>
    </source>
</evidence>
<feature type="non-terminal residue" evidence="2">
    <location>
        <position position="1"/>
    </location>
</feature>
<organism evidence="2">
    <name type="scientific">marine sediment metagenome</name>
    <dbReference type="NCBI Taxonomy" id="412755"/>
    <lineage>
        <taxon>unclassified sequences</taxon>
        <taxon>metagenomes</taxon>
        <taxon>ecological metagenomes</taxon>
    </lineage>
</organism>
<protein>
    <submittedName>
        <fullName evidence="2">Uncharacterized protein</fullName>
    </submittedName>
</protein>
<dbReference type="EMBL" id="BART01037489">
    <property type="protein sequence ID" value="GAH08058.1"/>
    <property type="molecule type" value="Genomic_DNA"/>
</dbReference>
<feature type="region of interest" description="Disordered" evidence="1">
    <location>
        <begin position="1"/>
        <end position="38"/>
    </location>
</feature>
<feature type="compositionally biased region" description="Basic and acidic residues" evidence="1">
    <location>
        <begin position="27"/>
        <end position="38"/>
    </location>
</feature>
<evidence type="ECO:0000256" key="1">
    <source>
        <dbReference type="SAM" id="MobiDB-lite"/>
    </source>
</evidence>
<sequence>VYLDPNKKIKARLNANPEKQNPIVRKPLKDKDKKPKKESVDIFQLKQANLISRKQLSQRYDEYIDSMRNLRLILDNLLASAPEKYNNIFSNTSPFLLTYDNKR</sequence>
<gene>
    <name evidence="2" type="ORF">S01H4_62696</name>
</gene>
<name>X1EHD6_9ZZZZ</name>
<reference evidence="2" key="1">
    <citation type="journal article" date="2014" name="Front. Microbiol.">
        <title>High frequency of phylogenetically diverse reductive dehalogenase-homologous genes in deep subseafloor sedimentary metagenomes.</title>
        <authorList>
            <person name="Kawai M."/>
            <person name="Futagami T."/>
            <person name="Toyoda A."/>
            <person name="Takaki Y."/>
            <person name="Nishi S."/>
            <person name="Hori S."/>
            <person name="Arai W."/>
            <person name="Tsubouchi T."/>
            <person name="Morono Y."/>
            <person name="Uchiyama I."/>
            <person name="Ito T."/>
            <person name="Fujiyama A."/>
            <person name="Inagaki F."/>
            <person name="Takami H."/>
        </authorList>
    </citation>
    <scope>NUCLEOTIDE SEQUENCE</scope>
    <source>
        <strain evidence="2">Expedition CK06-06</strain>
    </source>
</reference>
<comment type="caution">
    <text evidence="2">The sequence shown here is derived from an EMBL/GenBank/DDBJ whole genome shotgun (WGS) entry which is preliminary data.</text>
</comment>
<dbReference type="AlphaFoldDB" id="X1EHD6"/>